<dbReference type="EMBL" id="JACICE010000001">
    <property type="protein sequence ID" value="MBB3774233.1"/>
    <property type="molecule type" value="Genomic_DNA"/>
</dbReference>
<dbReference type="InterPro" id="IPR036388">
    <property type="entry name" value="WH-like_DNA-bd_sf"/>
</dbReference>
<evidence type="ECO:0000256" key="1">
    <source>
        <dbReference type="SAM" id="Phobius"/>
    </source>
</evidence>
<dbReference type="RefSeq" id="WP_237440670.1">
    <property type="nucleotide sequence ID" value="NZ_BAAADZ010000002.1"/>
</dbReference>
<feature type="transmembrane region" description="Helical" evidence="1">
    <location>
        <begin position="158"/>
        <end position="183"/>
    </location>
</feature>
<keyword evidence="1" id="KW-1133">Transmembrane helix</keyword>
<protein>
    <submittedName>
        <fullName evidence="2">DNA-binding CsgD family transcriptional regulator</fullName>
    </submittedName>
</protein>
<sequence>MKEIDMTSGAARRLTDRQRAVMERIDRRVPIKVIALELGVSETRINQHIRALKDFYDAGNLGDLVENYRATLTPEAAEASAGNDLGSHADTVLLKPFSEAAYRYSQLSPAADPADFGQRDDPGQLVLSDAMPLIEQAPWLRQGEPRVVPGVLDGEHAVLVRLGAIVGIASGILAAVILAVTAVKTLSEATDKATYSAETRVAAGRTPAPQECIDGKSYPC</sequence>
<evidence type="ECO:0000313" key="2">
    <source>
        <dbReference type="EMBL" id="MBB3774233.1"/>
    </source>
</evidence>
<dbReference type="SUPFAM" id="SSF46894">
    <property type="entry name" value="C-terminal effector domain of the bipartite response regulators"/>
    <property type="match status" value="1"/>
</dbReference>
<comment type="caution">
    <text evidence="2">The sequence shown here is derived from an EMBL/GenBank/DDBJ whole genome shotgun (WGS) entry which is preliminary data.</text>
</comment>
<organism evidence="2 3">
    <name type="scientific">Erythrobacter ramosus</name>
    <dbReference type="NCBI Taxonomy" id="35811"/>
    <lineage>
        <taxon>Bacteria</taxon>
        <taxon>Pseudomonadati</taxon>
        <taxon>Pseudomonadota</taxon>
        <taxon>Alphaproteobacteria</taxon>
        <taxon>Sphingomonadales</taxon>
        <taxon>Erythrobacteraceae</taxon>
        <taxon>Erythrobacter/Porphyrobacter group</taxon>
        <taxon>Erythrobacter</taxon>
    </lineage>
</organism>
<keyword evidence="1" id="KW-0472">Membrane</keyword>
<dbReference type="Proteomes" id="UP000548685">
    <property type="component" value="Unassembled WGS sequence"/>
</dbReference>
<name>A0ABR6HUE9_9SPHN</name>
<gene>
    <name evidence="2" type="ORF">FHS52_000176</name>
</gene>
<keyword evidence="3" id="KW-1185">Reference proteome</keyword>
<reference evidence="2 3" key="1">
    <citation type="submission" date="2020-08" db="EMBL/GenBank/DDBJ databases">
        <title>Genomic Encyclopedia of Type Strains, Phase IV (KMG-IV): sequencing the most valuable type-strain genomes for metagenomic binning, comparative biology and taxonomic classification.</title>
        <authorList>
            <person name="Goeker M."/>
        </authorList>
    </citation>
    <scope>NUCLEOTIDE SEQUENCE [LARGE SCALE GENOMIC DNA]</scope>
    <source>
        <strain evidence="2 3">DSM 8510</strain>
    </source>
</reference>
<dbReference type="InterPro" id="IPR016032">
    <property type="entry name" value="Sig_transdc_resp-reg_C-effctor"/>
</dbReference>
<proteinExistence type="predicted"/>
<keyword evidence="2" id="KW-0238">DNA-binding</keyword>
<dbReference type="Gene3D" id="1.10.10.10">
    <property type="entry name" value="Winged helix-like DNA-binding domain superfamily/Winged helix DNA-binding domain"/>
    <property type="match status" value="1"/>
</dbReference>
<accession>A0ABR6HUE9</accession>
<keyword evidence="1" id="KW-0812">Transmembrane</keyword>
<dbReference type="GO" id="GO:0003677">
    <property type="term" value="F:DNA binding"/>
    <property type="evidence" value="ECO:0007669"/>
    <property type="project" value="UniProtKB-KW"/>
</dbReference>
<evidence type="ECO:0000313" key="3">
    <source>
        <dbReference type="Proteomes" id="UP000548685"/>
    </source>
</evidence>